<keyword evidence="4" id="KW-1185">Reference proteome</keyword>
<accession>A0A8J2T6M7</accession>
<reference evidence="4" key="1">
    <citation type="journal article" date="2013" name="Genome Announc.">
        <title>Genome sequence of the food spoilage yeast Zygosaccharomyces bailii CLIB 213(T).</title>
        <authorList>
            <person name="Galeote V."/>
            <person name="Bigey F."/>
            <person name="Devillers H."/>
            <person name="Neuveglise C."/>
            <person name="Dequin S."/>
        </authorList>
    </citation>
    <scope>NUCLEOTIDE SEQUENCE [LARGE SCALE GENOMIC DNA]</scope>
    <source>
        <strain evidence="4">CLIB 213 / ATCC 58445 / CBS 680 / CCRC 21525 / NBRC 1098 / NCYC 1416 / NRRL Y-2227</strain>
    </source>
</reference>
<dbReference type="InterPro" id="IPR018479">
    <property type="entry name" value="Lrs4/Mde4"/>
</dbReference>
<evidence type="ECO:0000256" key="1">
    <source>
        <dbReference type="SAM" id="Coils"/>
    </source>
</evidence>
<organism evidence="3 4">
    <name type="scientific">Zygosaccharomyces bailii (strain CLIB 213 / ATCC 58445 / CBS 680 / BCRC 21525 / NBRC 1098 / NCYC 1416 / NRRL Y-2227)</name>
    <dbReference type="NCBI Taxonomy" id="1333698"/>
    <lineage>
        <taxon>Eukaryota</taxon>
        <taxon>Fungi</taxon>
        <taxon>Dikarya</taxon>
        <taxon>Ascomycota</taxon>
        <taxon>Saccharomycotina</taxon>
        <taxon>Saccharomycetes</taxon>
        <taxon>Saccharomycetales</taxon>
        <taxon>Saccharomycetaceae</taxon>
        <taxon>Zygosaccharomyces</taxon>
    </lineage>
</organism>
<feature type="compositionally biased region" description="Basic residues" evidence="2">
    <location>
        <begin position="214"/>
        <end position="229"/>
    </location>
</feature>
<feature type="region of interest" description="Disordered" evidence="2">
    <location>
        <begin position="101"/>
        <end position="124"/>
    </location>
</feature>
<keyword evidence="1" id="KW-0175">Coiled coil</keyword>
<gene>
    <name evidence="3" type="ORF">BN860_03224g</name>
</gene>
<feature type="compositionally biased region" description="Basic and acidic residues" evidence="2">
    <location>
        <begin position="101"/>
        <end position="110"/>
    </location>
</feature>
<evidence type="ECO:0000313" key="3">
    <source>
        <dbReference type="EMBL" id="CDF89852.1"/>
    </source>
</evidence>
<feature type="coiled-coil region" evidence="1">
    <location>
        <begin position="49"/>
        <end position="101"/>
    </location>
</feature>
<dbReference type="AlphaFoldDB" id="A0A8J2T6M7"/>
<protein>
    <submittedName>
        <fullName evidence="3">ZYBA0S05-03224g1_1</fullName>
    </submittedName>
</protein>
<dbReference type="EMBL" id="HG316458">
    <property type="protein sequence ID" value="CDF89852.1"/>
    <property type="molecule type" value="Genomic_DNA"/>
</dbReference>
<evidence type="ECO:0000313" key="4">
    <source>
        <dbReference type="Proteomes" id="UP000019375"/>
    </source>
</evidence>
<sequence>MSTLLQLLANYYNSVLESERIYHENVACSSSVPCPSLQREPSPKVEQEMLLLQRQVHQLTSEVQVLHRENDTLKELQKTQRALMESKVNNSKKTIEKLRKQLNEPDRKESNNATPPPTQLKKRELHLLSPLTGRKLEGVGVSQISKNSNGSMGLRRALSSGQHTLFDDHDIGNQTLDHIADINFIDSIKNREKLLQIELPTNALSDNEEAQRKPSTKIGKKRRLARKPIQKLNNDSD</sequence>
<feature type="region of interest" description="Disordered" evidence="2">
    <location>
        <begin position="204"/>
        <end position="237"/>
    </location>
</feature>
<proteinExistence type="predicted"/>
<name>A0A8J2T6M7_ZYGB2</name>
<dbReference type="OrthoDB" id="4058956at2759"/>
<dbReference type="Proteomes" id="UP000019375">
    <property type="component" value="Unassembled WGS sequence"/>
</dbReference>
<dbReference type="Pfam" id="PF10422">
    <property type="entry name" value="LRS4"/>
    <property type="match status" value="1"/>
</dbReference>
<evidence type="ECO:0000256" key="2">
    <source>
        <dbReference type="SAM" id="MobiDB-lite"/>
    </source>
</evidence>